<keyword evidence="2 5" id="KW-0812">Transmembrane</keyword>
<comment type="subcellular location">
    <subcellularLocation>
        <location evidence="1">Membrane</location>
        <topology evidence="1">Multi-pass membrane protein</topology>
    </subcellularLocation>
</comment>
<dbReference type="Proteomes" id="UP001565200">
    <property type="component" value="Unassembled WGS sequence"/>
</dbReference>
<evidence type="ECO:0000256" key="5">
    <source>
        <dbReference type="SAM" id="Phobius"/>
    </source>
</evidence>
<sequence length="427" mass="47700">MIIFAQHTGLIPSGNIVYPCTGSFDNPAPAACYIVLGITASLLFIKHYRHITSICILLQLSALYILSSTAAWAALIAGILYVIYMHVGSIVILGKVITTLICAGILLLIIIGSHSPSAKGRMMIWDISIPLMLRNPVFGLGEGAFHREYMLVQAQYFTEHMKSPYISVADNIIYPFNEYIGIIVGYGLFGIVLTAGVIILTFKASGQKNSFLLSCIVAFMVFAGFSYPSESLPLLILISVLSGRLELPSIYRFKFNMPIKAGITFISLSAIIVSSGEYHSLLKLNNAVNELYKSGKDIEDDLYNKYVGNRNFNDYYMAQLSRDKNMISNPRINDAFPSCENFVAIGTFHYAKLEFVSAEYYFKQASAMLPNRIIPRYKLWELYSDIGMTEKALKVAHDIISTKEKIESTYTLSIKKKMRQFIDTNNS</sequence>
<feature type="transmembrane region" description="Helical" evidence="5">
    <location>
        <begin position="179"/>
        <end position="202"/>
    </location>
</feature>
<dbReference type="EMBL" id="JBCLPP010000003">
    <property type="protein sequence ID" value="MEY8244310.1"/>
    <property type="molecule type" value="Genomic_DNA"/>
</dbReference>
<evidence type="ECO:0000256" key="2">
    <source>
        <dbReference type="ARBA" id="ARBA00022692"/>
    </source>
</evidence>
<dbReference type="InterPro" id="IPR007016">
    <property type="entry name" value="O-antigen_ligase-rel_domated"/>
</dbReference>
<feature type="domain" description="O-antigen ligase-related" evidence="6">
    <location>
        <begin position="55"/>
        <end position="194"/>
    </location>
</feature>
<dbReference type="GO" id="GO:0016874">
    <property type="term" value="F:ligase activity"/>
    <property type="evidence" value="ECO:0007669"/>
    <property type="project" value="UniProtKB-KW"/>
</dbReference>
<organism evidence="7 8">
    <name type="scientific">Heminiphilus faecis</name>
    <dbReference type="NCBI Taxonomy" id="2601703"/>
    <lineage>
        <taxon>Bacteria</taxon>
        <taxon>Pseudomonadati</taxon>
        <taxon>Bacteroidota</taxon>
        <taxon>Bacteroidia</taxon>
        <taxon>Bacteroidales</taxon>
        <taxon>Muribaculaceae</taxon>
        <taxon>Heminiphilus</taxon>
    </lineage>
</organism>
<comment type="caution">
    <text evidence="7">The sequence shown here is derived from an EMBL/GenBank/DDBJ whole genome shotgun (WGS) entry which is preliminary data.</text>
</comment>
<keyword evidence="3 5" id="KW-1133">Transmembrane helix</keyword>
<name>A0ABV4CVM8_9BACT</name>
<evidence type="ECO:0000259" key="6">
    <source>
        <dbReference type="Pfam" id="PF04932"/>
    </source>
</evidence>
<dbReference type="InterPro" id="IPR051533">
    <property type="entry name" value="WaaL-like"/>
</dbReference>
<feature type="transmembrane region" description="Helical" evidence="5">
    <location>
        <begin position="57"/>
        <end position="84"/>
    </location>
</feature>
<dbReference type="PANTHER" id="PTHR37422:SF13">
    <property type="entry name" value="LIPOPOLYSACCHARIDE BIOSYNTHESIS PROTEIN PA4999-RELATED"/>
    <property type="match status" value="1"/>
</dbReference>
<protein>
    <submittedName>
        <fullName evidence="7">O-antigen ligase family protein</fullName>
    </submittedName>
</protein>
<evidence type="ECO:0000313" key="8">
    <source>
        <dbReference type="Proteomes" id="UP001565200"/>
    </source>
</evidence>
<keyword evidence="7" id="KW-0436">Ligase</keyword>
<accession>A0ABV4CVM8</accession>
<dbReference type="PANTHER" id="PTHR37422">
    <property type="entry name" value="TEICHURONIC ACID BIOSYNTHESIS PROTEIN TUAE"/>
    <property type="match status" value="1"/>
</dbReference>
<keyword evidence="4 5" id="KW-0472">Membrane</keyword>
<feature type="transmembrane region" description="Helical" evidence="5">
    <location>
        <begin position="90"/>
        <end position="111"/>
    </location>
</feature>
<evidence type="ECO:0000256" key="4">
    <source>
        <dbReference type="ARBA" id="ARBA00023136"/>
    </source>
</evidence>
<keyword evidence="8" id="KW-1185">Reference proteome</keyword>
<evidence type="ECO:0000256" key="3">
    <source>
        <dbReference type="ARBA" id="ARBA00022989"/>
    </source>
</evidence>
<feature type="transmembrane region" description="Helical" evidence="5">
    <location>
        <begin position="209"/>
        <end position="227"/>
    </location>
</feature>
<evidence type="ECO:0000313" key="7">
    <source>
        <dbReference type="EMBL" id="MEY8244310.1"/>
    </source>
</evidence>
<dbReference type="RefSeq" id="WP_205523783.1">
    <property type="nucleotide sequence ID" value="NZ_JBCLPP010000003.1"/>
</dbReference>
<evidence type="ECO:0000256" key="1">
    <source>
        <dbReference type="ARBA" id="ARBA00004141"/>
    </source>
</evidence>
<proteinExistence type="predicted"/>
<dbReference type="Pfam" id="PF04932">
    <property type="entry name" value="Wzy_C"/>
    <property type="match status" value="1"/>
</dbReference>
<gene>
    <name evidence="7" type="ORF">AAK873_01605</name>
</gene>
<reference evidence="7 8" key="1">
    <citation type="submission" date="2024-03" db="EMBL/GenBank/DDBJ databases">
        <title>Mouse gut bacterial collection (mGBC) of GemPharmatech.</title>
        <authorList>
            <person name="He Y."/>
            <person name="Dong L."/>
            <person name="Wu D."/>
            <person name="Gao X."/>
            <person name="Lin Z."/>
        </authorList>
    </citation>
    <scope>NUCLEOTIDE SEQUENCE [LARGE SCALE GENOMIC DNA]</scope>
    <source>
        <strain evidence="7 8">54-13</strain>
    </source>
</reference>